<name>A0A2N9EMU2_FAGSY</name>
<evidence type="ECO:0000313" key="3">
    <source>
        <dbReference type="EMBL" id="SPC80166.1"/>
    </source>
</evidence>
<evidence type="ECO:0000256" key="1">
    <source>
        <dbReference type="SAM" id="Phobius"/>
    </source>
</evidence>
<organism evidence="3">
    <name type="scientific">Fagus sylvatica</name>
    <name type="common">Beechnut</name>
    <dbReference type="NCBI Taxonomy" id="28930"/>
    <lineage>
        <taxon>Eukaryota</taxon>
        <taxon>Viridiplantae</taxon>
        <taxon>Streptophyta</taxon>
        <taxon>Embryophyta</taxon>
        <taxon>Tracheophyta</taxon>
        <taxon>Spermatophyta</taxon>
        <taxon>Magnoliopsida</taxon>
        <taxon>eudicotyledons</taxon>
        <taxon>Gunneridae</taxon>
        <taxon>Pentapetalae</taxon>
        <taxon>rosids</taxon>
        <taxon>fabids</taxon>
        <taxon>Fagales</taxon>
        <taxon>Fagaceae</taxon>
        <taxon>Fagus</taxon>
    </lineage>
</organism>
<dbReference type="PANTHER" id="PTHR34366:SF2">
    <property type="entry name" value="OS07G0289901 PROTEIN"/>
    <property type="match status" value="1"/>
</dbReference>
<evidence type="ECO:0000259" key="2">
    <source>
        <dbReference type="Pfam" id="PF24865"/>
    </source>
</evidence>
<keyword evidence="1" id="KW-1133">Transmembrane helix</keyword>
<dbReference type="EMBL" id="OIVN01000435">
    <property type="protein sequence ID" value="SPC80166.1"/>
    <property type="molecule type" value="Genomic_DNA"/>
</dbReference>
<feature type="transmembrane region" description="Helical" evidence="1">
    <location>
        <begin position="6"/>
        <end position="27"/>
    </location>
</feature>
<sequence length="172" mass="18825">MAISIVTIRLWVLALALTYVSVLYSYLGKADEAVPQTGGEGYDPVQIVSNALLCFNDKYIYSSCEESYRLSQSGNLNVPPQNTDEYCTGPCLTETNLVLKCIDNIFANFEFYNKATIEDVGDTIQAACGNGPERGNFDVSQHIQAEESNGHKAINQILYGLAFMIVGHGLLP</sequence>
<keyword evidence="1" id="KW-0812">Transmembrane</keyword>
<accession>A0A2N9EMU2</accession>
<reference evidence="3" key="1">
    <citation type="submission" date="2018-02" db="EMBL/GenBank/DDBJ databases">
        <authorList>
            <person name="Cohen D.B."/>
            <person name="Kent A.D."/>
        </authorList>
    </citation>
    <scope>NUCLEOTIDE SEQUENCE</scope>
</reference>
<dbReference type="Pfam" id="PF24865">
    <property type="entry name" value="DUF7731"/>
    <property type="match status" value="1"/>
</dbReference>
<protein>
    <recommendedName>
        <fullName evidence="2">DUF7731 domain-containing protein</fullName>
    </recommendedName>
</protein>
<dbReference type="InterPro" id="IPR056633">
    <property type="entry name" value="DUF7731"/>
</dbReference>
<dbReference type="PANTHER" id="PTHR34366">
    <property type="entry name" value="OS07G0289901 PROTEIN-RELATED"/>
    <property type="match status" value="1"/>
</dbReference>
<feature type="domain" description="DUF7731" evidence="2">
    <location>
        <begin position="44"/>
        <end position="144"/>
    </location>
</feature>
<keyword evidence="1" id="KW-0472">Membrane</keyword>
<gene>
    <name evidence="3" type="ORF">FSB_LOCUS8048</name>
</gene>
<dbReference type="AlphaFoldDB" id="A0A2N9EMU2"/>
<proteinExistence type="predicted"/>